<dbReference type="Pfam" id="PF07705">
    <property type="entry name" value="CARDB"/>
    <property type="match status" value="1"/>
</dbReference>
<feature type="domain" description="Bacterial repeat" evidence="2">
    <location>
        <begin position="233"/>
        <end position="299"/>
    </location>
</feature>
<feature type="domain" description="Bacterial repeat" evidence="2">
    <location>
        <begin position="304"/>
        <end position="370"/>
    </location>
</feature>
<dbReference type="EMBL" id="PPGH01000013">
    <property type="protein sequence ID" value="PQJ97306.1"/>
    <property type="molecule type" value="Genomic_DNA"/>
</dbReference>
<feature type="domain" description="Bacterial repeat" evidence="2">
    <location>
        <begin position="1451"/>
        <end position="1516"/>
    </location>
</feature>
<dbReference type="Proteomes" id="UP000239936">
    <property type="component" value="Unassembled WGS sequence"/>
</dbReference>
<sequence>MNSAKAVLATFNPAPTYAIGLVANPSVGGSVTCSVNPVIQGGSTNCTATPNSGYTFTGFAGDCSGTYCSLNNVTSNKTVTANFSAITYPINATANPSIGGNVSCSVNPVTYGGSSNCAATANTGYTFTGFGGDCSGTSCSLTNVTATKTVTANFTAITYPINATANPSIGGSVNCSVNPVTYGGSSNCTATANTGYTFTGFGGDCSGTSCSLTNVTATKTVTANFTAITYPINATANPSIGGNVICSVNPVTYGGSSNCTATPNSGYTFTGFSGDCSGTSCSLNNVTGNKTVMANFTAITYPITATANPSIGGSVNCSVNPVSYGGSSNCTATPNSGYTFTGFGGDCYGTSCSLTNVTATKTVTANFTAITYPINATANPSIGGNVNCSVNPVVYGGSSNCAATANTGYTFTGFAGDCSGTSCSLTNVTANKTVTANFTAITYPINATANPSTGGNVSCSVNPVTYGGSSNCAATANTGYTFTGFGGDCSGTSCSLTNVTATKTVTANFTAITYPINATANPSIGGSVNCSVNPVTYGGSSNCAATANTGYTFTGFGGDCSGTSCSLNNVTGNKTVTANFTAITYPINATANPSIGGSVNCSVNPVVYGGSSNCAATANAGYTFTGFSGDCSGTSCSLTNVTANKTVTANFTAITYPINATANPSIGGNVICSVNPVTYGGSSNCTATPKTGYNFSGFSGDCSGTSCSLTNITATKTVTANFTAITYPINATANPSIGGSVNCSVNPVTYGGSSNCTATANTGYTFTGFGGDCSGTSCSLTNITANKTVTANFTAITYPITATANPSIGGNVSCSVNPVAYGGSSNCTATPKTGYNFSGFSGDCSGTSCSLTNITANKTVTANFTAITYPINATANPSIGGSVNCSVNPVVYGGSSNCAATANTGYTFTGFGGDCSGTSCSLTNVTATKTVTANFTAITYPINATANPSTGGNVSCSVNPVTYGGSSNCTATPKTGYNFSGFSGDCSGTSCSLTNVTANKTVTANFTAITYPINATANPSIGGNVSCSVNPVTYGGSSNCTATPKTGYNFSGFSGDCSGTSCSLTNVTANKTVTANFTAITYPINATANPSIGGNVSCSVNPVAYGGSSNCTATPNSGYTFTGFAGDCYGTSCSLTNVTANKTVTANFTAITYPINATANPSTGGNVNCSVNPVVYGGSSNCAATANTGYTFTGFGGDCSGTSCSLTNVTANKTVTANFTAITYPINATANPSTGGNVSCSVNPVAYGSSSNCAATANTGYTFTGFGGDCSGTSCSLTNITANKTVTANFTAITYPINATANPSIGGSVNCSVNPVTYGGSSNCAATANTGYTFTGFGGDCSGTSCSLNNVTGNKTVTANFTAITYPINATANPSIGGSVNCSVNPVVYGGSSNCAATANAGYTFTGFSGDCSGTSCSLTNVTANKTVTANFKLTEGYVLNVIKKGTGSGVVTTTDGKISCGMNCNESYTNGQSVTLKAVSDVGSVFTGWSGDCSGTNTCTVSMNALKNITATFTTTAVDLVITNMVITPASPSANDFFDISVTVKNFAKKALDAGDLTIWKSQTNLGTCGALGNARTRVGTLAVGASRTLTARLRVPNAGTYTARAFIDSGCVTTETSEKDNQLGKLYTVK</sequence>
<dbReference type="RefSeq" id="WP_105072563.1">
    <property type="nucleotide sequence ID" value="NZ_PPGH01000013.1"/>
</dbReference>
<organism evidence="3 4">
    <name type="scientific">Chromatium okenii</name>
    <dbReference type="NCBI Taxonomy" id="61644"/>
    <lineage>
        <taxon>Bacteria</taxon>
        <taxon>Pseudomonadati</taxon>
        <taxon>Pseudomonadota</taxon>
        <taxon>Gammaproteobacteria</taxon>
        <taxon>Chromatiales</taxon>
        <taxon>Chromatiaceae</taxon>
        <taxon>Chromatium</taxon>
    </lineage>
</organism>
<feature type="domain" description="Bacterial repeat" evidence="2">
    <location>
        <begin position="446"/>
        <end position="512"/>
    </location>
</feature>
<feature type="domain" description="Bacterial repeat" evidence="2">
    <location>
        <begin position="659"/>
        <end position="725"/>
    </location>
</feature>
<feature type="domain" description="Bacterial repeat" evidence="2">
    <location>
        <begin position="1369"/>
        <end position="1434"/>
    </location>
</feature>
<feature type="domain" description="Bacterial repeat" evidence="2">
    <location>
        <begin position="588"/>
        <end position="654"/>
    </location>
</feature>
<dbReference type="OrthoDB" id="9790784at2"/>
<feature type="domain" description="Bacterial repeat" evidence="2">
    <location>
        <begin position="730"/>
        <end position="796"/>
    </location>
</feature>
<dbReference type="InterPro" id="IPR044060">
    <property type="entry name" value="Bacterial_rp_domain"/>
</dbReference>
<evidence type="ECO:0008006" key="5">
    <source>
        <dbReference type="Google" id="ProtNLM"/>
    </source>
</evidence>
<protein>
    <recommendedName>
        <fullName evidence="5">Bacterial repeat domain-containing protein</fullName>
    </recommendedName>
</protein>
<feature type="domain" description="Bacterial repeat" evidence="2">
    <location>
        <begin position="517"/>
        <end position="583"/>
    </location>
</feature>
<evidence type="ECO:0000313" key="4">
    <source>
        <dbReference type="Proteomes" id="UP000239936"/>
    </source>
</evidence>
<feature type="domain" description="Bacterial repeat" evidence="2">
    <location>
        <begin position="1298"/>
        <end position="1364"/>
    </location>
</feature>
<feature type="domain" description="Bacterial repeat" evidence="2">
    <location>
        <begin position="801"/>
        <end position="867"/>
    </location>
</feature>
<feature type="domain" description="Bacterial repeat" evidence="2">
    <location>
        <begin position="162"/>
        <end position="228"/>
    </location>
</feature>
<accession>A0A2S7XUH3</accession>
<evidence type="ECO:0000313" key="3">
    <source>
        <dbReference type="EMBL" id="PQJ97306.1"/>
    </source>
</evidence>
<reference evidence="3 4" key="1">
    <citation type="submission" date="2018-01" db="EMBL/GenBank/DDBJ databases">
        <title>The complete genome sequence of Chromatium okenii LaCa, a purple sulfur bacterium with a turbulent life.</title>
        <authorList>
            <person name="Luedin S.M."/>
            <person name="Liechti N."/>
            <person name="Storelli N."/>
            <person name="Danza F."/>
            <person name="Wittwer M."/>
            <person name="Pothier J.F."/>
            <person name="Tonolla M.A."/>
        </authorList>
    </citation>
    <scope>NUCLEOTIDE SEQUENCE [LARGE SCALE GENOMIC DNA]</scope>
    <source>
        <strain evidence="3 4">LaCa</strain>
    </source>
</reference>
<proteinExistence type="predicted"/>
<dbReference type="InterPro" id="IPR011635">
    <property type="entry name" value="CARDB"/>
</dbReference>
<feature type="domain" description="Bacterial repeat" evidence="2">
    <location>
        <begin position="1014"/>
        <end position="1080"/>
    </location>
</feature>
<dbReference type="Pfam" id="PF18998">
    <property type="entry name" value="Flg_new_2"/>
    <property type="match status" value="21"/>
</dbReference>
<evidence type="ECO:0000259" key="1">
    <source>
        <dbReference type="Pfam" id="PF07705"/>
    </source>
</evidence>
<dbReference type="InterPro" id="IPR013783">
    <property type="entry name" value="Ig-like_fold"/>
</dbReference>
<evidence type="ECO:0000259" key="2">
    <source>
        <dbReference type="Pfam" id="PF18998"/>
    </source>
</evidence>
<feature type="domain" description="Bacterial repeat" evidence="2">
    <location>
        <begin position="1085"/>
        <end position="1151"/>
    </location>
</feature>
<keyword evidence="4" id="KW-1185">Reference proteome</keyword>
<feature type="domain" description="Bacterial repeat" evidence="2">
    <location>
        <begin position="872"/>
        <end position="938"/>
    </location>
</feature>
<feature type="domain" description="Bacterial repeat" evidence="2">
    <location>
        <begin position="1227"/>
        <end position="1293"/>
    </location>
</feature>
<gene>
    <name evidence="3" type="ORF">CXB77_01835</name>
</gene>
<feature type="domain" description="Bacterial repeat" evidence="2">
    <location>
        <begin position="22"/>
        <end position="86"/>
    </location>
</feature>
<feature type="domain" description="Bacterial repeat" evidence="2">
    <location>
        <begin position="1156"/>
        <end position="1222"/>
    </location>
</feature>
<feature type="domain" description="Bacterial repeat" evidence="2">
    <location>
        <begin position="375"/>
        <end position="441"/>
    </location>
</feature>
<feature type="domain" description="CARDB" evidence="1">
    <location>
        <begin position="1520"/>
        <end position="1625"/>
    </location>
</feature>
<name>A0A2S7XUH3_9GAMM</name>
<feature type="domain" description="Bacterial repeat" evidence="2">
    <location>
        <begin position="91"/>
        <end position="157"/>
    </location>
</feature>
<dbReference type="Gene3D" id="2.60.40.10">
    <property type="entry name" value="Immunoglobulins"/>
    <property type="match status" value="1"/>
</dbReference>
<comment type="caution">
    <text evidence="3">The sequence shown here is derived from an EMBL/GenBank/DDBJ whole genome shotgun (WGS) entry which is preliminary data.</text>
</comment>
<feature type="domain" description="Bacterial repeat" evidence="2">
    <location>
        <begin position="943"/>
        <end position="1009"/>
    </location>
</feature>